<protein>
    <submittedName>
        <fullName evidence="2">Uncharacterized protein</fullName>
    </submittedName>
</protein>
<gene>
    <name evidence="2" type="ORF">F2Q68_00032084</name>
</gene>
<evidence type="ECO:0000256" key="1">
    <source>
        <dbReference type="SAM" id="MobiDB-lite"/>
    </source>
</evidence>
<sequence>MDGGFSSFFNDHSEFLLGESVFANSSAISAKRSNSDRKKEDGETELERRRRVIYGGDNLQCSRSLPFNACRTRVSGRIAQARGELPDAYLIGARTNTSNTQSGILLSSRPSLLGLNVLLLSQKYGDTLRTDKKRASAGTTRPVQHIKIPMAKAGNTDEADSPPRATCKDEAIFHHSSQNSSNRLTVTWKRWNRRWGNSPLSHAPRRKGSRWRPKKFSGESNGQFRTTSISTLKENRRRGRQRKKKKGMDGGPQAPARDQAGEGLSKLLRGLDLPLSFQTVSLLDQSYWL</sequence>
<dbReference type="EMBL" id="QGKW02002005">
    <property type="protein sequence ID" value="KAF2543696.1"/>
    <property type="molecule type" value="Genomic_DNA"/>
</dbReference>
<reference evidence="2" key="1">
    <citation type="submission" date="2019-12" db="EMBL/GenBank/DDBJ databases">
        <title>Genome sequencing and annotation of Brassica cretica.</title>
        <authorList>
            <person name="Studholme D.J."/>
            <person name="Sarris P.F."/>
        </authorList>
    </citation>
    <scope>NUCLEOTIDE SEQUENCE</scope>
    <source>
        <strain evidence="2">PFS-001/15</strain>
        <tissue evidence="2">Leaf</tissue>
    </source>
</reference>
<dbReference type="AlphaFoldDB" id="A0A8S9GHA8"/>
<proteinExistence type="predicted"/>
<feature type="compositionally biased region" description="Polar residues" evidence="1">
    <location>
        <begin position="218"/>
        <end position="232"/>
    </location>
</feature>
<evidence type="ECO:0000313" key="3">
    <source>
        <dbReference type="Proteomes" id="UP000712281"/>
    </source>
</evidence>
<organism evidence="2 3">
    <name type="scientific">Brassica cretica</name>
    <name type="common">Mustard</name>
    <dbReference type="NCBI Taxonomy" id="69181"/>
    <lineage>
        <taxon>Eukaryota</taxon>
        <taxon>Viridiplantae</taxon>
        <taxon>Streptophyta</taxon>
        <taxon>Embryophyta</taxon>
        <taxon>Tracheophyta</taxon>
        <taxon>Spermatophyta</taxon>
        <taxon>Magnoliopsida</taxon>
        <taxon>eudicotyledons</taxon>
        <taxon>Gunneridae</taxon>
        <taxon>Pentapetalae</taxon>
        <taxon>rosids</taxon>
        <taxon>malvids</taxon>
        <taxon>Brassicales</taxon>
        <taxon>Brassicaceae</taxon>
        <taxon>Brassiceae</taxon>
        <taxon>Brassica</taxon>
    </lineage>
</organism>
<comment type="caution">
    <text evidence="2">The sequence shown here is derived from an EMBL/GenBank/DDBJ whole genome shotgun (WGS) entry which is preliminary data.</text>
</comment>
<feature type="compositionally biased region" description="Basic residues" evidence="1">
    <location>
        <begin position="203"/>
        <end position="215"/>
    </location>
</feature>
<accession>A0A8S9GHA8</accession>
<feature type="region of interest" description="Disordered" evidence="1">
    <location>
        <begin position="195"/>
        <end position="259"/>
    </location>
</feature>
<feature type="compositionally biased region" description="Basic residues" evidence="1">
    <location>
        <begin position="235"/>
        <end position="246"/>
    </location>
</feature>
<dbReference type="Proteomes" id="UP000712281">
    <property type="component" value="Unassembled WGS sequence"/>
</dbReference>
<name>A0A8S9GHA8_BRACR</name>
<evidence type="ECO:0000313" key="2">
    <source>
        <dbReference type="EMBL" id="KAF2543696.1"/>
    </source>
</evidence>